<protein>
    <submittedName>
        <fullName evidence="2">Uncharacterized protein</fullName>
    </submittedName>
</protein>
<feature type="compositionally biased region" description="Basic and acidic residues" evidence="1">
    <location>
        <begin position="74"/>
        <end position="87"/>
    </location>
</feature>
<dbReference type="AlphaFoldDB" id="A0A1D2JDS5"/>
<organism evidence="2 3">
    <name type="scientific">Paracoccidioides brasiliensis</name>
    <dbReference type="NCBI Taxonomy" id="121759"/>
    <lineage>
        <taxon>Eukaryota</taxon>
        <taxon>Fungi</taxon>
        <taxon>Dikarya</taxon>
        <taxon>Ascomycota</taxon>
        <taxon>Pezizomycotina</taxon>
        <taxon>Eurotiomycetes</taxon>
        <taxon>Eurotiomycetidae</taxon>
        <taxon>Onygenales</taxon>
        <taxon>Ajellomycetaceae</taxon>
        <taxon>Paracoccidioides</taxon>
    </lineage>
</organism>
<name>A0A1D2JDS5_PARBR</name>
<evidence type="ECO:0000256" key="1">
    <source>
        <dbReference type="SAM" id="MobiDB-lite"/>
    </source>
</evidence>
<reference evidence="2 3" key="1">
    <citation type="submission" date="2016-06" db="EMBL/GenBank/DDBJ databases">
        <authorList>
            <person name="Kjaerup R.B."/>
            <person name="Dalgaard T.S."/>
            <person name="Juul-Madsen H.R."/>
        </authorList>
    </citation>
    <scope>NUCLEOTIDE SEQUENCE [LARGE SCALE GENOMIC DNA]</scope>
    <source>
        <strain evidence="2 3">Pb300</strain>
    </source>
</reference>
<sequence length="109" mass="11944">MLGLSHRPLLTKLLCPGIRYAWTGSTGKVNSLEQSKRGDTTNPMTRGSTSGLKEKEEEAQNGSDKSKSQAITEQNHENSTKKTKEFPEAPDPIIGMTDERGKVLEKNAT</sequence>
<proteinExistence type="predicted"/>
<feature type="region of interest" description="Disordered" evidence="1">
    <location>
        <begin position="23"/>
        <end position="109"/>
    </location>
</feature>
<gene>
    <name evidence="2" type="ORF">ACO22_04296</name>
</gene>
<dbReference type="VEuPathDB" id="FungiDB:PABG_04240"/>
<evidence type="ECO:0000313" key="3">
    <source>
        <dbReference type="Proteomes" id="UP000242814"/>
    </source>
</evidence>
<dbReference type="EMBL" id="LZYO01000166">
    <property type="protein sequence ID" value="ODH27131.1"/>
    <property type="molecule type" value="Genomic_DNA"/>
</dbReference>
<accession>A0A1D2JDS5</accession>
<dbReference type="VEuPathDB" id="FungiDB:PADG_11797"/>
<feature type="compositionally biased region" description="Basic and acidic residues" evidence="1">
    <location>
        <begin position="97"/>
        <end position="109"/>
    </location>
</feature>
<dbReference type="Proteomes" id="UP000242814">
    <property type="component" value="Unassembled WGS sequence"/>
</dbReference>
<feature type="compositionally biased region" description="Polar residues" evidence="1">
    <location>
        <begin position="40"/>
        <end position="51"/>
    </location>
</feature>
<comment type="caution">
    <text evidence="2">The sequence shown here is derived from an EMBL/GenBank/DDBJ whole genome shotgun (WGS) entry which is preliminary data.</text>
</comment>
<feature type="compositionally biased region" description="Polar residues" evidence="1">
    <location>
        <begin position="23"/>
        <end position="33"/>
    </location>
</feature>
<feature type="compositionally biased region" description="Polar residues" evidence="1">
    <location>
        <begin position="60"/>
        <end position="73"/>
    </location>
</feature>
<evidence type="ECO:0000313" key="2">
    <source>
        <dbReference type="EMBL" id="ODH27131.1"/>
    </source>
</evidence>